<protein>
    <submittedName>
        <fullName evidence="1">Uncharacterized protein</fullName>
    </submittedName>
</protein>
<gene>
    <name evidence="1" type="ORF">BpHYR1_017760</name>
</gene>
<comment type="caution">
    <text evidence="1">The sequence shown here is derived from an EMBL/GenBank/DDBJ whole genome shotgun (WGS) entry which is preliminary data.</text>
</comment>
<sequence length="94" mass="11273">MALFAHRLTTINCHNTSALSKFLDLMIFLSKMKKIRMKKNCWVFVSTLSTENSSFKFMYQLIQFTVPVNFPYLQYQHLFSMIDEWKQPSRLIRV</sequence>
<dbReference type="AlphaFoldDB" id="A0A3M7S6U5"/>
<organism evidence="1 2">
    <name type="scientific">Brachionus plicatilis</name>
    <name type="common">Marine rotifer</name>
    <name type="synonym">Brachionus muelleri</name>
    <dbReference type="NCBI Taxonomy" id="10195"/>
    <lineage>
        <taxon>Eukaryota</taxon>
        <taxon>Metazoa</taxon>
        <taxon>Spiralia</taxon>
        <taxon>Gnathifera</taxon>
        <taxon>Rotifera</taxon>
        <taxon>Eurotatoria</taxon>
        <taxon>Monogononta</taxon>
        <taxon>Pseudotrocha</taxon>
        <taxon>Ploima</taxon>
        <taxon>Brachionidae</taxon>
        <taxon>Brachionus</taxon>
    </lineage>
</organism>
<evidence type="ECO:0000313" key="1">
    <source>
        <dbReference type="EMBL" id="RNA31389.1"/>
    </source>
</evidence>
<reference evidence="1 2" key="1">
    <citation type="journal article" date="2018" name="Sci. Rep.">
        <title>Genomic signatures of local adaptation to the degree of environmental predictability in rotifers.</title>
        <authorList>
            <person name="Franch-Gras L."/>
            <person name="Hahn C."/>
            <person name="Garcia-Roger E.M."/>
            <person name="Carmona M.J."/>
            <person name="Serra M."/>
            <person name="Gomez A."/>
        </authorList>
    </citation>
    <scope>NUCLEOTIDE SEQUENCE [LARGE SCALE GENOMIC DNA]</scope>
    <source>
        <strain evidence="1">HYR1</strain>
    </source>
</reference>
<proteinExistence type="predicted"/>
<accession>A0A3M7S6U5</accession>
<keyword evidence="2" id="KW-1185">Reference proteome</keyword>
<name>A0A3M7S6U5_BRAPC</name>
<dbReference type="EMBL" id="REGN01001950">
    <property type="protein sequence ID" value="RNA31389.1"/>
    <property type="molecule type" value="Genomic_DNA"/>
</dbReference>
<evidence type="ECO:0000313" key="2">
    <source>
        <dbReference type="Proteomes" id="UP000276133"/>
    </source>
</evidence>
<dbReference type="Proteomes" id="UP000276133">
    <property type="component" value="Unassembled WGS sequence"/>
</dbReference>